<evidence type="ECO:0000313" key="5">
    <source>
        <dbReference type="Proteomes" id="UP001320544"/>
    </source>
</evidence>
<dbReference type="InterPro" id="IPR023312">
    <property type="entry name" value="Put_nitroreductase_C_bac"/>
</dbReference>
<feature type="domain" description="Nitroreductase" evidence="3">
    <location>
        <begin position="10"/>
        <end position="55"/>
    </location>
</feature>
<evidence type="ECO:0000313" key="4">
    <source>
        <dbReference type="EMBL" id="BDE96958.1"/>
    </source>
</evidence>
<comment type="similarity">
    <text evidence="1">Belongs to the nitroreductase family.</text>
</comment>
<keyword evidence="2" id="KW-0560">Oxidoreductase</keyword>
<reference evidence="4 5" key="1">
    <citation type="submission" date="2022-01" db="EMBL/GenBank/DDBJ databases">
        <title>Novel bile acid biosynthetic pathways are enriched in the microbiome of centenarians.</title>
        <authorList>
            <person name="Sato Y."/>
            <person name="Atarashi K."/>
            <person name="Plichta R.D."/>
            <person name="Arai Y."/>
            <person name="Sasajima S."/>
            <person name="Kearney M.S."/>
            <person name="Suda W."/>
            <person name="Takeshita K."/>
            <person name="Sasaki T."/>
            <person name="Okamoto S."/>
            <person name="Skelly N.A."/>
            <person name="Okamura Y."/>
            <person name="Vlamakis H."/>
            <person name="Li Y."/>
            <person name="Tanoue T."/>
            <person name="Takei H."/>
            <person name="Nittono H."/>
            <person name="Narushima S."/>
            <person name="Irie J."/>
            <person name="Itoh H."/>
            <person name="Moriya K."/>
            <person name="Sugiura Y."/>
            <person name="Suematsu M."/>
            <person name="Moritoki N."/>
            <person name="Shibata S."/>
            <person name="Littman R.D."/>
            <person name="Fischbach A.M."/>
            <person name="Uwamino Y."/>
            <person name="Inoue T."/>
            <person name="Honda A."/>
            <person name="Hattori M."/>
            <person name="Murai T."/>
            <person name="Xavier J.R."/>
            <person name="Hirose N."/>
            <person name="Honda K."/>
        </authorList>
    </citation>
    <scope>NUCLEOTIDE SEQUENCE [LARGE SCALE GENOMIC DNA]</scope>
    <source>
        <strain evidence="4 5">CE91-St30</strain>
    </source>
</reference>
<dbReference type="Gene3D" id="2.20.180.10">
    <property type="entry name" value="putative fmn-dependent nitroreductase like domains"/>
    <property type="match status" value="1"/>
</dbReference>
<keyword evidence="5" id="KW-1185">Reference proteome</keyword>
<dbReference type="PANTHER" id="PTHR43673">
    <property type="entry name" value="NAD(P)H NITROREDUCTASE YDGI-RELATED"/>
    <property type="match status" value="1"/>
</dbReference>
<dbReference type="SUPFAM" id="SSF55469">
    <property type="entry name" value="FMN-dependent nitroreductase-like"/>
    <property type="match status" value="1"/>
</dbReference>
<feature type="domain" description="Nitroreductase" evidence="3">
    <location>
        <begin position="99"/>
        <end position="153"/>
    </location>
</feature>
<dbReference type="RefSeq" id="WP_244386087.1">
    <property type="nucleotide sequence ID" value="NZ_AP025564.1"/>
</dbReference>
<proteinExistence type="inferred from homology"/>
<organism evidence="4 5">
    <name type="scientific">Raoultibacter timonensis</name>
    <dbReference type="NCBI Taxonomy" id="1907662"/>
    <lineage>
        <taxon>Bacteria</taxon>
        <taxon>Bacillati</taxon>
        <taxon>Actinomycetota</taxon>
        <taxon>Coriobacteriia</taxon>
        <taxon>Eggerthellales</taxon>
        <taxon>Eggerthellaceae</taxon>
        <taxon>Raoultibacter</taxon>
    </lineage>
</organism>
<accession>A0ABN6MK65</accession>
<dbReference type="InterPro" id="IPR000415">
    <property type="entry name" value="Nitroreductase-like"/>
</dbReference>
<dbReference type="Gene3D" id="3.40.109.10">
    <property type="entry name" value="NADH Oxidase"/>
    <property type="match status" value="1"/>
</dbReference>
<gene>
    <name evidence="4" type="ORF">CE91St30_22910</name>
</gene>
<evidence type="ECO:0000256" key="1">
    <source>
        <dbReference type="ARBA" id="ARBA00007118"/>
    </source>
</evidence>
<evidence type="ECO:0000259" key="3">
    <source>
        <dbReference type="Pfam" id="PF00881"/>
    </source>
</evidence>
<dbReference type="PANTHER" id="PTHR43673:SF10">
    <property type="entry name" value="NADH DEHYDROGENASE_NAD(P)H NITROREDUCTASE XCC3605-RELATED"/>
    <property type="match status" value="1"/>
</dbReference>
<dbReference type="InterPro" id="IPR029479">
    <property type="entry name" value="Nitroreductase"/>
</dbReference>
<dbReference type="Proteomes" id="UP001320544">
    <property type="component" value="Chromosome"/>
</dbReference>
<name>A0ABN6MK65_9ACTN</name>
<dbReference type="Pfam" id="PF00881">
    <property type="entry name" value="Nitroreductase"/>
    <property type="match status" value="2"/>
</dbReference>
<protein>
    <submittedName>
        <fullName evidence="4">Nitroreductase</fullName>
    </submittedName>
</protein>
<dbReference type="EMBL" id="AP025564">
    <property type="protein sequence ID" value="BDE96958.1"/>
    <property type="molecule type" value="Genomic_DNA"/>
</dbReference>
<evidence type="ECO:0000256" key="2">
    <source>
        <dbReference type="ARBA" id="ARBA00023002"/>
    </source>
</evidence>
<sequence length="194" mass="21176">MFKDAVIQNRTCRRFLEGERIPHELLVELVDTARLVPSSGNKQPLKYLIVSDPAACASVFDCLSWAAALPDWPGPGEGERPTGYIVMLHDESLVMGDLFTAWDEGIALQTIMLAARSAGFAACPIGAFKKKSLADALGIDRATFAPDLVIALGKPAEHVVVEDMPANGSPAYWRDEARVHHVPKRSLEEVLLEK</sequence>